<dbReference type="SUPFAM" id="SSF53474">
    <property type="entry name" value="alpha/beta-Hydrolases"/>
    <property type="match status" value="1"/>
</dbReference>
<dbReference type="Gene3D" id="3.40.50.1820">
    <property type="entry name" value="alpha/beta hydrolase"/>
    <property type="match status" value="1"/>
</dbReference>
<dbReference type="HOGENOM" id="CLU_1669433_0_0_1"/>
<accession>S8FJC5</accession>
<dbReference type="InParanoid" id="S8FJC5"/>
<dbReference type="EMBL" id="KE504165">
    <property type="protein sequence ID" value="EPS98469.1"/>
    <property type="molecule type" value="Genomic_DNA"/>
</dbReference>
<dbReference type="OrthoDB" id="19653at2759"/>
<reference evidence="1 2" key="1">
    <citation type="journal article" date="2012" name="Science">
        <title>The Paleozoic origin of enzymatic lignin decomposition reconstructed from 31 fungal genomes.</title>
        <authorList>
            <person name="Floudas D."/>
            <person name="Binder M."/>
            <person name="Riley R."/>
            <person name="Barry K."/>
            <person name="Blanchette R.A."/>
            <person name="Henrissat B."/>
            <person name="Martinez A.T."/>
            <person name="Otillar R."/>
            <person name="Spatafora J.W."/>
            <person name="Yadav J.S."/>
            <person name="Aerts A."/>
            <person name="Benoit I."/>
            <person name="Boyd A."/>
            <person name="Carlson A."/>
            <person name="Copeland A."/>
            <person name="Coutinho P.M."/>
            <person name="de Vries R.P."/>
            <person name="Ferreira P."/>
            <person name="Findley K."/>
            <person name="Foster B."/>
            <person name="Gaskell J."/>
            <person name="Glotzer D."/>
            <person name="Gorecki P."/>
            <person name="Heitman J."/>
            <person name="Hesse C."/>
            <person name="Hori C."/>
            <person name="Igarashi K."/>
            <person name="Jurgens J.A."/>
            <person name="Kallen N."/>
            <person name="Kersten P."/>
            <person name="Kohler A."/>
            <person name="Kuees U."/>
            <person name="Kumar T.K.A."/>
            <person name="Kuo A."/>
            <person name="LaButti K."/>
            <person name="Larrondo L.F."/>
            <person name="Lindquist E."/>
            <person name="Ling A."/>
            <person name="Lombard V."/>
            <person name="Lucas S."/>
            <person name="Lundell T."/>
            <person name="Martin R."/>
            <person name="McLaughlin D.J."/>
            <person name="Morgenstern I."/>
            <person name="Morin E."/>
            <person name="Murat C."/>
            <person name="Nagy L.G."/>
            <person name="Nolan M."/>
            <person name="Ohm R.A."/>
            <person name="Patyshakuliyeva A."/>
            <person name="Rokas A."/>
            <person name="Ruiz-Duenas F.J."/>
            <person name="Sabat G."/>
            <person name="Salamov A."/>
            <person name="Samejima M."/>
            <person name="Schmutz J."/>
            <person name="Slot J.C."/>
            <person name="St John F."/>
            <person name="Stenlid J."/>
            <person name="Sun H."/>
            <person name="Sun S."/>
            <person name="Syed K."/>
            <person name="Tsang A."/>
            <person name="Wiebenga A."/>
            <person name="Young D."/>
            <person name="Pisabarro A."/>
            <person name="Eastwood D.C."/>
            <person name="Martin F."/>
            <person name="Cullen D."/>
            <person name="Grigoriev I.V."/>
            <person name="Hibbett D.S."/>
        </authorList>
    </citation>
    <scope>NUCLEOTIDE SEQUENCE</scope>
    <source>
        <strain evidence="2">FP-58527</strain>
    </source>
</reference>
<protein>
    <recommendedName>
        <fullName evidence="3">Peptidase S9 prolyl oligopeptidase catalytic domain-containing protein</fullName>
    </recommendedName>
</protein>
<evidence type="ECO:0000313" key="1">
    <source>
        <dbReference type="EMBL" id="EPS98469.1"/>
    </source>
</evidence>
<proteinExistence type="predicted"/>
<gene>
    <name evidence="1" type="ORF">FOMPIDRAFT_1017701</name>
</gene>
<evidence type="ECO:0000313" key="2">
    <source>
        <dbReference type="Proteomes" id="UP000015241"/>
    </source>
</evidence>
<evidence type="ECO:0008006" key="3">
    <source>
        <dbReference type="Google" id="ProtNLM"/>
    </source>
</evidence>
<organism evidence="1 2">
    <name type="scientific">Fomitopsis schrenkii</name>
    <name type="common">Brown rot fungus</name>
    <dbReference type="NCBI Taxonomy" id="2126942"/>
    <lineage>
        <taxon>Eukaryota</taxon>
        <taxon>Fungi</taxon>
        <taxon>Dikarya</taxon>
        <taxon>Basidiomycota</taxon>
        <taxon>Agaricomycotina</taxon>
        <taxon>Agaricomycetes</taxon>
        <taxon>Polyporales</taxon>
        <taxon>Fomitopsis</taxon>
    </lineage>
</organism>
<name>S8FJC5_FOMSC</name>
<dbReference type="InterPro" id="IPR029058">
    <property type="entry name" value="AB_hydrolase_fold"/>
</dbReference>
<keyword evidence="2" id="KW-1185">Reference proteome</keyword>
<dbReference type="STRING" id="743788.S8FJC5"/>
<dbReference type="AlphaFoldDB" id="S8FJC5"/>
<sequence>MVSGSRGDSFYPGWFRDRVHKGGFVFITTDHGLTYPSTGFEIIDDMKALIAFLASSYFSEKYRPSGLSLDASRLAIMGMSGGGYGRAVFGMGGEFLSDHWLTVKTKQLDFPGSERATDELVALLLAHPPPVSSELTLRLLEDFKIADDEGSMNLFFDW</sequence>
<dbReference type="Proteomes" id="UP000015241">
    <property type="component" value="Unassembled WGS sequence"/>
</dbReference>